<comment type="subcellular location">
    <subcellularLocation>
        <location evidence="1">Membrane</location>
        <topology evidence="1">Multi-pass membrane protein</topology>
    </subcellularLocation>
</comment>
<keyword evidence="2 6" id="KW-0812">Transmembrane</keyword>
<dbReference type="eggNOG" id="KOG0254">
    <property type="taxonomic scope" value="Eukaryota"/>
</dbReference>
<dbReference type="KEGG" id="vda:VDAG_04334"/>
<dbReference type="GeneID" id="20705797"/>
<evidence type="ECO:0000256" key="5">
    <source>
        <dbReference type="SAM" id="MobiDB-lite"/>
    </source>
</evidence>
<evidence type="ECO:0000256" key="4">
    <source>
        <dbReference type="ARBA" id="ARBA00023136"/>
    </source>
</evidence>
<evidence type="ECO:0000256" key="2">
    <source>
        <dbReference type="ARBA" id="ARBA00022692"/>
    </source>
</evidence>
<dbReference type="OrthoDB" id="6612291at2759"/>
<dbReference type="AlphaFoldDB" id="G2X210"/>
<name>G2X210_VERDV</name>
<feature type="transmembrane region" description="Helical" evidence="6">
    <location>
        <begin position="130"/>
        <end position="156"/>
    </location>
</feature>
<dbReference type="GO" id="GO:0016020">
    <property type="term" value="C:membrane"/>
    <property type="evidence" value="ECO:0007669"/>
    <property type="project" value="UniProtKB-SubCell"/>
</dbReference>
<keyword evidence="8" id="KW-1185">Reference proteome</keyword>
<protein>
    <submittedName>
        <fullName evidence="7">Alpha-glucosides permease MPH2/3</fullName>
    </submittedName>
</protein>
<sequence length="483" mass="54459">MDSEKQDRPNAEHGAPTREVEDAATLATRLERQMTVRQSLRFWPKAIMFSLIVSLAIIMEGYDTNLMSNFYPFPMFQKRFGDQVDKDGNPLISAQWQTIINNSGQAGSILGLFINGVITEWIGYRWTMQVAMVAMIGAIFIPFFSTGLPMFVAGAVCQSIPWGIFQTLAVTYAADICPLALRHYMTSWWAYRIPFALQWGLQKQIWPVPIMTGTYLAPESPWWLVRHGRYEEAKKAVSSMTTPQADVEFDLDAHIETMRVTTQFERENSAGAHYWDCFRGSNLRRTEIACVAWLTQAFAGTPFMGFGVQFMIQAGLSARHGFAMNLRQTGLGLLGCILAMWVLTRFGRRTIYLVGLGFACVDLTIIACYTIVAEIPSTQLRIKTVAFARACYNAGGFITNVIMSRMLGKNAWNWGAKSGFFWAGLAGLFFAWTWFRLPEAKGLTYAELDLLFEHKTRTRGFSQQAADMLKPELEEVGTRKPLS</sequence>
<dbReference type="OMA" id="EWQTIIN"/>
<evidence type="ECO:0000256" key="3">
    <source>
        <dbReference type="ARBA" id="ARBA00022989"/>
    </source>
</evidence>
<dbReference type="GO" id="GO:0005351">
    <property type="term" value="F:carbohydrate:proton symporter activity"/>
    <property type="evidence" value="ECO:0007669"/>
    <property type="project" value="TreeGrafter"/>
</dbReference>
<dbReference type="InterPro" id="IPR005828">
    <property type="entry name" value="MFS_sugar_transport-like"/>
</dbReference>
<gene>
    <name evidence="7" type="ORF">VDAG_04334</name>
</gene>
<evidence type="ECO:0000313" key="8">
    <source>
        <dbReference type="Proteomes" id="UP000001611"/>
    </source>
</evidence>
<dbReference type="InterPro" id="IPR050360">
    <property type="entry name" value="MFS_Sugar_Transporters"/>
</dbReference>
<dbReference type="PANTHER" id="PTHR48022">
    <property type="entry name" value="PLASTIDIC GLUCOSE TRANSPORTER 4"/>
    <property type="match status" value="1"/>
</dbReference>
<dbReference type="Pfam" id="PF00083">
    <property type="entry name" value="Sugar_tr"/>
    <property type="match status" value="1"/>
</dbReference>
<dbReference type="InParanoid" id="G2X210"/>
<feature type="transmembrane region" description="Helical" evidence="6">
    <location>
        <begin position="324"/>
        <end position="343"/>
    </location>
</feature>
<organism evidence="7 8">
    <name type="scientific">Verticillium dahliae (strain VdLs.17 / ATCC MYA-4575 / FGSC 10137)</name>
    <name type="common">Verticillium wilt</name>
    <dbReference type="NCBI Taxonomy" id="498257"/>
    <lineage>
        <taxon>Eukaryota</taxon>
        <taxon>Fungi</taxon>
        <taxon>Dikarya</taxon>
        <taxon>Ascomycota</taxon>
        <taxon>Pezizomycotina</taxon>
        <taxon>Sordariomycetes</taxon>
        <taxon>Hypocreomycetidae</taxon>
        <taxon>Glomerellales</taxon>
        <taxon>Plectosphaerellaceae</taxon>
        <taxon>Verticillium</taxon>
    </lineage>
</organism>
<evidence type="ECO:0000256" key="6">
    <source>
        <dbReference type="SAM" id="Phobius"/>
    </source>
</evidence>
<evidence type="ECO:0000256" key="1">
    <source>
        <dbReference type="ARBA" id="ARBA00004141"/>
    </source>
</evidence>
<proteinExistence type="predicted"/>
<dbReference type="InterPro" id="IPR036259">
    <property type="entry name" value="MFS_trans_sf"/>
</dbReference>
<dbReference type="PANTHER" id="PTHR48022:SF5">
    <property type="entry name" value="ALPHA-GLUCOSIDES PERMEASE MPH2-RELATED"/>
    <property type="match status" value="1"/>
</dbReference>
<dbReference type="RefSeq" id="XP_009649076.1">
    <property type="nucleotide sequence ID" value="XM_009650781.1"/>
</dbReference>
<accession>G2X210</accession>
<feature type="transmembrane region" description="Helical" evidence="6">
    <location>
        <begin position="350"/>
        <end position="372"/>
    </location>
</feature>
<dbReference type="HOGENOM" id="CLU_001265_11_5_1"/>
<dbReference type="STRING" id="498257.G2X210"/>
<feature type="transmembrane region" description="Helical" evidence="6">
    <location>
        <begin position="162"/>
        <end position="181"/>
    </location>
</feature>
<feature type="transmembrane region" description="Helical" evidence="6">
    <location>
        <begin position="288"/>
        <end position="312"/>
    </location>
</feature>
<dbReference type="SUPFAM" id="SSF103473">
    <property type="entry name" value="MFS general substrate transporter"/>
    <property type="match status" value="1"/>
</dbReference>
<reference evidence="7 8" key="1">
    <citation type="submission" date="2008-03" db="EMBL/GenBank/DDBJ databases">
        <title>The Genome Sequence of Verticillium dahliae VdLs.17.</title>
        <authorList>
            <consortium name="The Broad Institute Genome Sequencing Platform"/>
            <person name="Ma L.-J.J."/>
            <person name="Klosterman S.J."/>
            <person name="Subbarao K."/>
            <person name="Dobinson K."/>
            <person name="Veronese P."/>
            <person name="Kang S."/>
            <person name="Gold S.E."/>
            <person name="Young S."/>
            <person name="Jaffe D."/>
            <person name="Gnerre S."/>
            <person name="Berlin A."/>
            <person name="Heiman D."/>
            <person name="Hepburn T."/>
            <person name="Sykes S."/>
            <person name="Alvarado L."/>
            <person name="Kodira C.D."/>
            <person name="Lander E."/>
            <person name="Galagan J."/>
            <person name="Nusbaum C."/>
            <person name="Birren B."/>
        </authorList>
    </citation>
    <scope>NUCLEOTIDE SEQUENCE [LARGE SCALE GENOMIC DNA]</scope>
    <source>
        <strain evidence="8">VdLs.17 / ATCC MYA-4575 / FGSC 10137</strain>
    </source>
</reference>
<feature type="transmembrane region" description="Helical" evidence="6">
    <location>
        <begin position="99"/>
        <end position="118"/>
    </location>
</feature>
<keyword evidence="3 6" id="KW-1133">Transmembrane helix</keyword>
<feature type="region of interest" description="Disordered" evidence="5">
    <location>
        <begin position="1"/>
        <end position="20"/>
    </location>
</feature>
<feature type="transmembrane region" description="Helical" evidence="6">
    <location>
        <begin position="414"/>
        <end position="435"/>
    </location>
</feature>
<dbReference type="EMBL" id="DS572701">
    <property type="protein sequence ID" value="EGY22896.1"/>
    <property type="molecule type" value="Genomic_DNA"/>
</dbReference>
<dbReference type="Gene3D" id="1.20.1250.20">
    <property type="entry name" value="MFS general substrate transporter like domains"/>
    <property type="match status" value="1"/>
</dbReference>
<dbReference type="Proteomes" id="UP000001611">
    <property type="component" value="Chromosome 1"/>
</dbReference>
<feature type="transmembrane region" description="Helical" evidence="6">
    <location>
        <begin position="42"/>
        <end position="62"/>
    </location>
</feature>
<keyword evidence="4 6" id="KW-0472">Membrane</keyword>
<evidence type="ECO:0000313" key="7">
    <source>
        <dbReference type="EMBL" id="EGY22896.1"/>
    </source>
</evidence>